<evidence type="ECO:0000313" key="3">
    <source>
        <dbReference type="EMBL" id="WRL67219.1"/>
    </source>
</evidence>
<feature type="compositionally biased region" description="Low complexity" evidence="1">
    <location>
        <begin position="471"/>
        <end position="487"/>
    </location>
</feature>
<feature type="compositionally biased region" description="Basic residues" evidence="1">
    <location>
        <begin position="411"/>
        <end position="424"/>
    </location>
</feature>
<keyword evidence="4" id="KW-1185">Reference proteome</keyword>
<dbReference type="PANTHER" id="PTHR43123">
    <property type="entry name" value="POLYSACCHARIDE DEACETYLASE-RELATED"/>
    <property type="match status" value="1"/>
</dbReference>
<dbReference type="InterPro" id="IPR011330">
    <property type="entry name" value="Glyco_hydro/deAcase_b/a-brl"/>
</dbReference>
<name>A0ABZ1BBV6_9ACTN</name>
<dbReference type="Gene3D" id="3.20.20.370">
    <property type="entry name" value="Glycoside hydrolase/deacetylase"/>
    <property type="match status" value="1"/>
</dbReference>
<protein>
    <submittedName>
        <fullName evidence="3">Polysaccharide deacetylase family protein</fullName>
    </submittedName>
</protein>
<gene>
    <name evidence="3" type="ORF">U6N30_28770</name>
</gene>
<dbReference type="PANTHER" id="PTHR43123:SF4">
    <property type="entry name" value="POLYSACCHARIDE DEACETYLASE"/>
    <property type="match status" value="1"/>
</dbReference>
<dbReference type="RefSeq" id="WP_324278526.1">
    <property type="nucleotide sequence ID" value="NZ_CP141261.1"/>
</dbReference>
<evidence type="ECO:0000259" key="2">
    <source>
        <dbReference type="Pfam" id="PF01522"/>
    </source>
</evidence>
<feature type="domain" description="NodB homology" evidence="2">
    <location>
        <begin position="73"/>
        <end position="183"/>
    </location>
</feature>
<feature type="region of interest" description="Disordered" evidence="1">
    <location>
        <begin position="368"/>
        <end position="487"/>
    </location>
</feature>
<feature type="region of interest" description="Disordered" evidence="1">
    <location>
        <begin position="276"/>
        <end position="307"/>
    </location>
</feature>
<sequence length="487" mass="54163">MSYAHNRPFRPVHDRIPYSPIIDRGPLSWPANAGVAVWVVPNVEHYEYLPPAGAVDPYPRTPHPDVRKYAYHDYGNRVGFWRMLEVLDRYEVPATVSLNVAVLDHYPEVAEAMVGRDWEFMSHGLYNTRYLTGLDQGGEREFLATCNAVLQRHIGRDFAGMLGPNITGNPWTPDLMAEVGMTYHADWVHDEQPTPLRTASGREMVALPYSYELNDAPLLMRSYVEADEYARRCIAQFDRLAQDAAGEGSGRMMALPCTRSRSGSPTASTVSIECWRTSGRRAPGSPGRATSSGTTSPSATTWDVPRVVPVPDLTPNVVREDAGRPARAGYDHEWFPWSPLPDRPPVAWPGGARTAVSVVVHLGAVEWEDTTGTGPRPPGGGVLADRRTSPHVPPRVRSPRRDLPAAADLRCRRHLPLGRGRRPDRRAVRAADPASPARCLRDHRRRPQREPTHHVTDDRGRGARLHRHLPRPAVRGPVAPADRVART</sequence>
<dbReference type="SUPFAM" id="SSF88713">
    <property type="entry name" value="Glycoside hydrolase/deacetylase"/>
    <property type="match status" value="1"/>
</dbReference>
<feature type="compositionally biased region" description="Low complexity" evidence="1">
    <location>
        <begin position="282"/>
        <end position="301"/>
    </location>
</feature>
<reference evidence="3 4" key="1">
    <citation type="submission" date="2023-12" db="EMBL/GenBank/DDBJ databases">
        <title>Blastococcus brunescens sp. nov., an actonobacterium isolated from sandstone collected in sahara desert.</title>
        <authorList>
            <person name="Gtari M."/>
            <person name="Ghodhbane F."/>
        </authorList>
    </citation>
    <scope>NUCLEOTIDE SEQUENCE [LARGE SCALE GENOMIC DNA]</scope>
    <source>
        <strain evidence="3 4">BMG 8361</strain>
    </source>
</reference>
<dbReference type="Proteomes" id="UP001324287">
    <property type="component" value="Chromosome"/>
</dbReference>
<evidence type="ECO:0000313" key="4">
    <source>
        <dbReference type="Proteomes" id="UP001324287"/>
    </source>
</evidence>
<accession>A0ABZ1BBV6</accession>
<dbReference type="Pfam" id="PF01522">
    <property type="entry name" value="Polysacc_deac_1"/>
    <property type="match status" value="1"/>
</dbReference>
<dbReference type="EMBL" id="CP141261">
    <property type="protein sequence ID" value="WRL67219.1"/>
    <property type="molecule type" value="Genomic_DNA"/>
</dbReference>
<dbReference type="InterPro" id="IPR002509">
    <property type="entry name" value="NODB_dom"/>
</dbReference>
<proteinExistence type="predicted"/>
<organism evidence="3 4">
    <name type="scientific">Blastococcus brunescens</name>
    <dbReference type="NCBI Taxonomy" id="1564165"/>
    <lineage>
        <taxon>Bacteria</taxon>
        <taxon>Bacillati</taxon>
        <taxon>Actinomycetota</taxon>
        <taxon>Actinomycetes</taxon>
        <taxon>Geodermatophilales</taxon>
        <taxon>Geodermatophilaceae</taxon>
        <taxon>Blastococcus</taxon>
    </lineage>
</organism>
<evidence type="ECO:0000256" key="1">
    <source>
        <dbReference type="SAM" id="MobiDB-lite"/>
    </source>
</evidence>
<feature type="compositionally biased region" description="Basic and acidic residues" evidence="1">
    <location>
        <begin position="448"/>
        <end position="461"/>
    </location>
</feature>